<protein>
    <submittedName>
        <fullName evidence="1">Uncharacterized protein</fullName>
    </submittedName>
</protein>
<dbReference type="AlphaFoldDB" id="Q9D1V3"/>
<reference evidence="1" key="6">
    <citation type="journal article" date="2002" name="Nature">
        <title>Analysis of the mouse transcriptome based on functional annotation of 60,770 full-length cDNAs.</title>
        <authorList>
            <consortium name="The FANTOM Consortium and the RIKEN Genome Exploration Research Group Phase I and II Team"/>
        </authorList>
    </citation>
    <scope>NUCLEOTIDE SEQUENCE</scope>
    <source>
        <strain evidence="1">C57BL/6J</strain>
        <tissue evidence="1">Corpus striatum</tissue>
    </source>
</reference>
<reference evidence="1" key="1">
    <citation type="journal article" date="1999" name="Methods Enzymol.">
        <title>High-efficiency full-length cDNA cloning.</title>
        <authorList>
            <person name="Carninci P."/>
            <person name="Hayashizaki Y."/>
        </authorList>
    </citation>
    <scope>NUCLEOTIDE SEQUENCE</scope>
    <source>
        <strain evidence="1">C57BL/6J</strain>
        <tissue evidence="1">Corpus striatum</tissue>
    </source>
</reference>
<reference evidence="1" key="2">
    <citation type="journal article" date="2000" name="Genome Res.">
        <title>Normalization and subtraction of cap-trapper-selected cDNAs to prepare full-length cDNA libraries for rapid discovery of new genes.</title>
        <authorList>
            <person name="Carninci P."/>
            <person name="Shibata Y."/>
            <person name="Hayatsu N."/>
            <person name="Sugahara Y."/>
            <person name="Shibata K."/>
            <person name="Itoh M."/>
            <person name="Konno H."/>
            <person name="Okazaki Y."/>
            <person name="Muramatsu M."/>
            <person name="Hayashizaki Y."/>
        </authorList>
    </citation>
    <scope>NUCLEOTIDE SEQUENCE</scope>
    <source>
        <strain evidence="1">C57BL/6J</strain>
        <tissue evidence="1">Corpus striatum</tissue>
    </source>
</reference>
<accession>Q9D1V3</accession>
<evidence type="ECO:0000313" key="2">
    <source>
        <dbReference type="MGI" id="MGI:1341834"/>
    </source>
</evidence>
<dbReference type="EMBL" id="AK021160">
    <property type="protein sequence ID" value="BAB32309.1"/>
    <property type="molecule type" value="mRNA"/>
</dbReference>
<gene>
    <name evidence="2" type="primary">Trank1</name>
    <name evidence="2" type="synonym">Lba1</name>
</gene>
<reference evidence="1" key="8">
    <citation type="journal article" date="2005" name="Science">
        <title>Antisense Transcription in the Mammalian Transcriptome.</title>
        <authorList>
            <consortium name="RIKEN Genome Exploration Research Group and Genome Science Group (Genome Network Project Core Group) and the FANTOM Consortium"/>
        </authorList>
    </citation>
    <scope>NUCLEOTIDE SEQUENCE</scope>
    <source>
        <strain evidence="1">C57BL/6J</strain>
        <tissue evidence="1">Corpus striatum</tissue>
    </source>
</reference>
<dbReference type="MGI" id="MGI:1341834">
    <property type="gene designation" value="Trank1"/>
</dbReference>
<reference evidence="1" key="7">
    <citation type="journal article" date="2005" name="Science">
        <title>The Transcriptional Landscape of the Mammalian Genome.</title>
        <authorList>
            <consortium name="The FANTOM Consortium"/>
            <consortium name="Riken Genome Exploration Research Group and Genome Science Group (Genome Network Project Core Group)"/>
        </authorList>
    </citation>
    <scope>NUCLEOTIDE SEQUENCE</scope>
    <source>
        <strain evidence="1">C57BL/6J</strain>
        <tissue evidence="1">Corpus striatum</tissue>
    </source>
</reference>
<organism evidence="1">
    <name type="scientific">Mus musculus</name>
    <name type="common">Mouse</name>
    <dbReference type="NCBI Taxonomy" id="10090"/>
    <lineage>
        <taxon>Eukaryota</taxon>
        <taxon>Metazoa</taxon>
        <taxon>Chordata</taxon>
        <taxon>Craniata</taxon>
        <taxon>Vertebrata</taxon>
        <taxon>Euteleostomi</taxon>
        <taxon>Mammalia</taxon>
        <taxon>Eutheria</taxon>
        <taxon>Euarchontoglires</taxon>
        <taxon>Glires</taxon>
        <taxon>Rodentia</taxon>
        <taxon>Myomorpha</taxon>
        <taxon>Muroidea</taxon>
        <taxon>Muridae</taxon>
        <taxon>Murinae</taxon>
        <taxon>Mus</taxon>
        <taxon>Mus</taxon>
    </lineage>
</organism>
<sequence>MIGEAPCLCLAHLCFLVFPGTFHTYAQVGSLNFCSLGSSAGVQWTEELLMIVLWITAMWPVGPARGLHEACIPPHPLPATVSLASSGKPPCLSDGHCLPFPHSAQVHAGLWGFASHRTSFSSMLLLLLLLTITPHCLSKDGFPRQVL</sequence>
<evidence type="ECO:0000313" key="1">
    <source>
        <dbReference type="EMBL" id="BAB32309.1"/>
    </source>
</evidence>
<name>Q9D1V3_MOUSE</name>
<reference evidence="1" key="5">
    <citation type="journal article" date="2001" name="Nature">
        <title>Functional annotation of a full-length mouse cDNA collection.</title>
        <authorList>
            <consortium name="The RIKEN Genome Exploration Research Group Phase II Team and the FANTOM Consortium"/>
        </authorList>
    </citation>
    <scope>NUCLEOTIDE SEQUENCE</scope>
    <source>
        <strain evidence="1">C57BL/6J</strain>
        <tissue evidence="1">Corpus striatum</tissue>
    </source>
</reference>
<dbReference type="AGR" id="MGI:1341834"/>
<proteinExistence type="evidence at transcript level"/>
<reference evidence="1" key="4">
    <citation type="submission" date="2000-08" db="EMBL/GenBank/DDBJ databases">
        <authorList>
            <person name="Adachi J."/>
            <person name="Aizawa K."/>
            <person name="Akahira S."/>
            <person name="Akimura T."/>
            <person name="Arai A."/>
            <person name="Aono H."/>
            <person name="Arakawa T."/>
            <person name="Bono H."/>
            <person name="Carninci P."/>
            <person name="Fukuda S."/>
            <person name="Fukunishi Y."/>
            <person name="Furuno M."/>
            <person name="Hanagaki T."/>
            <person name="Hara A."/>
            <person name="Hayatsu N."/>
            <person name="Hiramoto K."/>
            <person name="Hiraoka T."/>
            <person name="Hori F."/>
            <person name="Imotani K."/>
            <person name="Ishii Y."/>
            <person name="Itoh M."/>
            <person name="Izawa M."/>
            <person name="Kasukawa T."/>
            <person name="Kato H."/>
            <person name="Kawai J."/>
            <person name="Kojima Y."/>
            <person name="Konno H."/>
            <person name="Kouda M."/>
            <person name="Koya S."/>
            <person name="Kurihara C."/>
            <person name="Matsuyama T."/>
            <person name="Miyazaki A."/>
            <person name="Nishi K."/>
            <person name="Nomura K."/>
            <person name="Numazaki R."/>
            <person name="Ohno M."/>
            <person name="Okazaki Y."/>
            <person name="Okido T."/>
            <person name="Owa C."/>
            <person name="Saito H."/>
            <person name="Saito R."/>
            <person name="Sakai C."/>
            <person name="Sakai K."/>
            <person name="Sano H."/>
            <person name="Sasaki D."/>
            <person name="Shibata K."/>
            <person name="Shibata Y."/>
            <person name="Shinagawa A."/>
            <person name="Shiraki T."/>
            <person name="Sogabe Y."/>
            <person name="Suzuki H."/>
            <person name="Tagami M."/>
            <person name="Tagawa A."/>
            <person name="Takahashi F."/>
            <person name="Tanaka T."/>
            <person name="Tejima Y."/>
            <person name="Toya T."/>
            <person name="Yamamura T."/>
            <person name="Yasunishi A."/>
            <person name="Yoshida K."/>
            <person name="Yoshino M."/>
            <person name="Muramatsu M."/>
            <person name="Hayashizaki Y."/>
        </authorList>
    </citation>
    <scope>NUCLEOTIDE SEQUENCE</scope>
    <source>
        <strain evidence="1">C57BL/6J</strain>
        <tissue evidence="1">Corpus striatum</tissue>
    </source>
</reference>
<reference evidence="1" key="3">
    <citation type="journal article" date="2000" name="Genome Res.">
        <title>RIKEN integrated sequence analysis (RISA) system--384-format sequencing pipeline with 384 multicapillary sequencer.</title>
        <authorList>
            <person name="Shibata K."/>
            <person name="Itoh M."/>
            <person name="Aizawa K."/>
            <person name="Nagaoka S."/>
            <person name="Sasaki N."/>
            <person name="Carninci P."/>
            <person name="Konno H."/>
            <person name="Akiyama J."/>
            <person name="Nishi K."/>
            <person name="Kitsunai T."/>
            <person name="Tashiro H."/>
            <person name="Itoh M."/>
            <person name="Sumi N."/>
            <person name="Ishii Y."/>
            <person name="Nakamura S."/>
            <person name="Hazama M."/>
            <person name="Nishine T."/>
            <person name="Harada A."/>
            <person name="Yamamoto R."/>
            <person name="Matsumoto H."/>
            <person name="Sakaguchi S."/>
            <person name="Ikegami T."/>
            <person name="Kashiwagi K."/>
            <person name="Fujiwake S."/>
            <person name="Inoue K."/>
            <person name="Togawa Y."/>
            <person name="Izawa M."/>
            <person name="Ohara E."/>
            <person name="Watahiki M."/>
            <person name="Yoneda Y."/>
            <person name="Ishikawa T."/>
            <person name="Ozawa K."/>
            <person name="Tanaka T."/>
            <person name="Matsuura S."/>
            <person name="Kawai J."/>
            <person name="Okazaki Y."/>
            <person name="Muramatsu M."/>
            <person name="Inoue Y."/>
            <person name="Kira A."/>
            <person name="Hayashizaki Y."/>
        </authorList>
    </citation>
    <scope>NUCLEOTIDE SEQUENCE</scope>
    <source>
        <strain evidence="1">C57BL/6J</strain>
        <tissue evidence="1">Corpus striatum</tissue>
    </source>
</reference>